<reference evidence="2" key="1">
    <citation type="journal article" date="2019" name="Int. J. Syst. Evol. Microbiol.">
        <title>The Global Catalogue of Microorganisms (GCM) 10K type strain sequencing project: providing services to taxonomists for standard genome sequencing and annotation.</title>
        <authorList>
            <consortium name="The Broad Institute Genomics Platform"/>
            <consortium name="The Broad Institute Genome Sequencing Center for Infectious Disease"/>
            <person name="Wu L."/>
            <person name="Ma J."/>
        </authorList>
    </citation>
    <scope>NUCLEOTIDE SEQUENCE [LARGE SCALE GENOMIC DNA]</scope>
    <source>
        <strain evidence="2">KCTC 23984</strain>
    </source>
</reference>
<dbReference type="EMBL" id="JBHUOX010000023">
    <property type="protein sequence ID" value="MFD3003041.1"/>
    <property type="molecule type" value="Genomic_DNA"/>
</dbReference>
<evidence type="ECO:0000313" key="2">
    <source>
        <dbReference type="Proteomes" id="UP001597641"/>
    </source>
</evidence>
<evidence type="ECO:0000313" key="1">
    <source>
        <dbReference type="EMBL" id="MFD3003041.1"/>
    </source>
</evidence>
<gene>
    <name evidence="1" type="ORF">ACFS7Z_21935</name>
</gene>
<dbReference type="Proteomes" id="UP001597641">
    <property type="component" value="Unassembled WGS sequence"/>
</dbReference>
<proteinExistence type="predicted"/>
<protein>
    <submittedName>
        <fullName evidence="1">Uncharacterized protein</fullName>
    </submittedName>
</protein>
<organism evidence="1 2">
    <name type="scientific">Pontibacter toksunensis</name>
    <dbReference type="NCBI Taxonomy" id="1332631"/>
    <lineage>
        <taxon>Bacteria</taxon>
        <taxon>Pseudomonadati</taxon>
        <taxon>Bacteroidota</taxon>
        <taxon>Cytophagia</taxon>
        <taxon>Cytophagales</taxon>
        <taxon>Hymenobacteraceae</taxon>
        <taxon>Pontibacter</taxon>
    </lineage>
</organism>
<accession>A0ABW6C1G4</accession>
<comment type="caution">
    <text evidence="1">The sequence shown here is derived from an EMBL/GenBank/DDBJ whole genome shotgun (WGS) entry which is preliminary data.</text>
</comment>
<keyword evidence="2" id="KW-1185">Reference proteome</keyword>
<name>A0ABW6C1G4_9BACT</name>
<sequence>MFLATRRKEDFIFSLYYMRTFFAEVWYLPGEDRLGMVRGFKSVKQLDPFLDDINLEELLK</sequence>